<organism evidence="2 3">
    <name type="scientific">Haloarcula salina</name>
    <dbReference type="NCBI Taxonomy" id="1429914"/>
    <lineage>
        <taxon>Archaea</taxon>
        <taxon>Methanobacteriati</taxon>
        <taxon>Methanobacteriota</taxon>
        <taxon>Stenosarchaea group</taxon>
        <taxon>Halobacteria</taxon>
        <taxon>Halobacteriales</taxon>
        <taxon>Haloarculaceae</taxon>
        <taxon>Haloarcula</taxon>
    </lineage>
</organism>
<reference evidence="2" key="1">
    <citation type="submission" date="2021-06" db="EMBL/GenBank/DDBJ databases">
        <title>New haloarchaea isolates fom saline soil.</title>
        <authorList>
            <person name="Duran-Viseras A."/>
            <person name="Sanchez-Porro C.S."/>
            <person name="Ventosa A."/>
        </authorList>
    </citation>
    <scope>NUCLEOTIDE SEQUENCE</scope>
    <source>
        <strain evidence="2">JCM 18369</strain>
    </source>
</reference>
<evidence type="ECO:0000313" key="2">
    <source>
        <dbReference type="EMBL" id="MBV0902267.1"/>
    </source>
</evidence>
<keyword evidence="1" id="KW-0472">Membrane</keyword>
<dbReference type="InterPro" id="IPR058341">
    <property type="entry name" value="DUF8028"/>
</dbReference>
<name>A0AA41G0Q4_9EURY</name>
<evidence type="ECO:0000256" key="1">
    <source>
        <dbReference type="SAM" id="Phobius"/>
    </source>
</evidence>
<keyword evidence="3" id="KW-1185">Reference proteome</keyword>
<keyword evidence="1" id="KW-0812">Transmembrane</keyword>
<dbReference type="EMBL" id="JAHQXE010000003">
    <property type="protein sequence ID" value="MBV0902267.1"/>
    <property type="molecule type" value="Genomic_DNA"/>
</dbReference>
<dbReference type="Pfam" id="PF26071">
    <property type="entry name" value="DUF8028"/>
    <property type="match status" value="1"/>
</dbReference>
<comment type="caution">
    <text evidence="2">The sequence shown here is derived from an EMBL/GenBank/DDBJ whole genome shotgun (WGS) entry which is preliminary data.</text>
</comment>
<dbReference type="Proteomes" id="UP001166304">
    <property type="component" value="Unassembled WGS sequence"/>
</dbReference>
<accession>A0AA41G0Q4</accession>
<feature type="transmembrane region" description="Helical" evidence="1">
    <location>
        <begin position="13"/>
        <end position="33"/>
    </location>
</feature>
<proteinExistence type="predicted"/>
<feature type="transmembrane region" description="Helical" evidence="1">
    <location>
        <begin position="40"/>
        <end position="59"/>
    </location>
</feature>
<keyword evidence="1" id="KW-1133">Transmembrane helix</keyword>
<dbReference type="AlphaFoldDB" id="A0AA41G0Q4"/>
<sequence>MGWGLALLAVRPVAFWGAVVLPLVYLPALYGVGAVGYRPLLLELLALHVASILLGHGHSPFWTRS</sequence>
<protein>
    <submittedName>
        <fullName evidence="2">Uncharacterized protein</fullName>
    </submittedName>
</protein>
<gene>
    <name evidence="2" type="ORF">KTS37_10750</name>
</gene>
<evidence type="ECO:0000313" key="3">
    <source>
        <dbReference type="Proteomes" id="UP001166304"/>
    </source>
</evidence>